<keyword evidence="11" id="KW-1185">Reference proteome</keyword>
<evidence type="ECO:0000256" key="4">
    <source>
        <dbReference type="ARBA" id="ARBA00022729"/>
    </source>
</evidence>
<dbReference type="Gene3D" id="2.10.50.10">
    <property type="entry name" value="Tumor Necrosis Factor Receptor, subunit A, domain 2"/>
    <property type="match status" value="1"/>
</dbReference>
<evidence type="ECO:0000259" key="9">
    <source>
        <dbReference type="PROSITE" id="PS50050"/>
    </source>
</evidence>
<feature type="disulfide bond" evidence="8">
    <location>
        <begin position="61"/>
        <end position="76"/>
    </location>
</feature>
<organism evidence="10 11">
    <name type="scientific">Penguinpox virus</name>
    <dbReference type="NCBI Taxonomy" id="648998"/>
    <lineage>
        <taxon>Viruses</taxon>
        <taxon>Varidnaviria</taxon>
        <taxon>Bamfordvirae</taxon>
        <taxon>Nucleocytoviricota</taxon>
        <taxon>Pokkesviricetes</taxon>
        <taxon>Chitovirales</taxon>
        <taxon>Poxviridae</taxon>
        <taxon>Chordopoxvirinae</taxon>
        <taxon>Avipoxvirus</taxon>
        <taxon>Avipoxvirus penguinpox</taxon>
    </lineage>
</organism>
<evidence type="ECO:0000256" key="6">
    <source>
        <dbReference type="ARBA" id="ARBA00023157"/>
    </source>
</evidence>
<dbReference type="Pfam" id="PF00020">
    <property type="entry name" value="TNFR_c6"/>
    <property type="match status" value="1"/>
</dbReference>
<evidence type="ECO:0000313" key="10">
    <source>
        <dbReference type="EMBL" id="AID46860.1"/>
    </source>
</evidence>
<dbReference type="GeneID" id="19738137"/>
<dbReference type="Proteomes" id="UP000140838">
    <property type="component" value="Genome"/>
</dbReference>
<keyword evidence="4" id="KW-0732">Signal</keyword>
<keyword evidence="7" id="KW-0325">Glycoprotein</keyword>
<keyword evidence="3" id="KW-0053">Apoptosis</keyword>
<dbReference type="RefSeq" id="YP_009046118.1">
    <property type="nucleotide sequence ID" value="NC_024446.1"/>
</dbReference>
<keyword evidence="10" id="KW-0675">Receptor</keyword>
<evidence type="ECO:0000256" key="5">
    <source>
        <dbReference type="ARBA" id="ARBA00022737"/>
    </source>
</evidence>
<feature type="repeat" description="TNFR-Cys" evidence="8">
    <location>
        <begin position="60"/>
        <end position="101"/>
    </location>
</feature>
<dbReference type="GO" id="GO:0005576">
    <property type="term" value="C:extracellular region"/>
    <property type="evidence" value="ECO:0007669"/>
    <property type="project" value="UniProtKB-SubCell"/>
</dbReference>
<keyword evidence="6 8" id="KW-1015">Disulfide bond</keyword>
<protein>
    <submittedName>
        <fullName evidence="10">Tumor necrosis factor receptor-like protein</fullName>
    </submittedName>
</protein>
<gene>
    <name evidence="10" type="ORF">pepv_132</name>
</gene>
<evidence type="ECO:0000256" key="2">
    <source>
        <dbReference type="ARBA" id="ARBA00022525"/>
    </source>
</evidence>
<dbReference type="EMBL" id="KJ859677">
    <property type="protein sequence ID" value="AID46860.1"/>
    <property type="molecule type" value="Genomic_DNA"/>
</dbReference>
<sequence length="116" mass="12431">MGKNSLVLTIGVLMTLITLRSSFSASTYRVRSSGLTCSTCPPGTHKERDCSLNTETICKACGEGEYTAHNNSLPKCLACKSCFNATEIETKSCDPTSDTICACREGYSINNLGECN</sequence>
<evidence type="ECO:0000256" key="7">
    <source>
        <dbReference type="ARBA" id="ARBA00023180"/>
    </source>
</evidence>
<comment type="subcellular location">
    <subcellularLocation>
        <location evidence="1">Secreted</location>
    </subcellularLocation>
</comment>
<comment type="caution">
    <text evidence="8">Lacks conserved residue(s) required for the propagation of feature annotation.</text>
</comment>
<dbReference type="SUPFAM" id="SSF57586">
    <property type="entry name" value="TNF receptor-like"/>
    <property type="match status" value="2"/>
</dbReference>
<keyword evidence="2" id="KW-0964">Secreted</keyword>
<dbReference type="PROSITE" id="PS00652">
    <property type="entry name" value="TNFR_NGFR_1"/>
    <property type="match status" value="1"/>
</dbReference>
<accession>A0A068EH10</accession>
<dbReference type="InterPro" id="IPR001368">
    <property type="entry name" value="TNFR/NGFR_Cys_rich_reg"/>
</dbReference>
<dbReference type="InterPro" id="IPR052459">
    <property type="entry name" value="TNFRSF_decoy_receptor"/>
</dbReference>
<dbReference type="KEGG" id="vg:19738137"/>
<feature type="domain" description="TNFR-Cys" evidence="9">
    <location>
        <begin position="60"/>
        <end position="101"/>
    </location>
</feature>
<dbReference type="PROSITE" id="PS50050">
    <property type="entry name" value="TNFR_NGFR_2"/>
    <property type="match status" value="1"/>
</dbReference>
<evidence type="ECO:0000256" key="1">
    <source>
        <dbReference type="ARBA" id="ARBA00004613"/>
    </source>
</evidence>
<reference evidence="10 11" key="1">
    <citation type="journal article" date="2014" name="BMC Genomics">
        <title>The complete genome sequences of poxviruses isolated from a penguin and a pigeon in South Africa and comparison to other sequenced avipoxviruses.</title>
        <authorList>
            <person name="Offerman K."/>
            <person name="Carulei O."/>
            <person name="van der Walt A.P."/>
            <person name="Douglass N."/>
            <person name="Williamson A.L."/>
        </authorList>
    </citation>
    <scope>NUCLEOTIDE SEQUENCE [LARGE SCALE GENOMIC DNA]</scope>
    <source>
        <strain evidence="10">PSan92</strain>
    </source>
</reference>
<keyword evidence="5" id="KW-0677">Repeat</keyword>
<evidence type="ECO:0000313" key="11">
    <source>
        <dbReference type="Proteomes" id="UP000140838"/>
    </source>
</evidence>
<evidence type="ECO:0000256" key="3">
    <source>
        <dbReference type="ARBA" id="ARBA00022703"/>
    </source>
</evidence>
<dbReference type="SMART" id="SM00208">
    <property type="entry name" value="TNFR"/>
    <property type="match status" value="2"/>
</dbReference>
<dbReference type="PANTHER" id="PTHR23097">
    <property type="entry name" value="TUMOR NECROSIS FACTOR RECEPTOR SUPERFAMILY MEMBER"/>
    <property type="match status" value="1"/>
</dbReference>
<dbReference type="CDD" id="cd00185">
    <property type="entry name" value="TNFRSF"/>
    <property type="match status" value="1"/>
</dbReference>
<proteinExistence type="predicted"/>
<dbReference type="PANTHER" id="PTHR23097:SF181">
    <property type="entry name" value="CASPASE-8-LIKE"/>
    <property type="match status" value="1"/>
</dbReference>
<name>A0A068EH10_9POXV</name>
<evidence type="ECO:0000256" key="8">
    <source>
        <dbReference type="PROSITE-ProRule" id="PRU00206"/>
    </source>
</evidence>